<dbReference type="PROSITE" id="PS50109">
    <property type="entry name" value="HIS_KIN"/>
    <property type="match status" value="1"/>
</dbReference>
<proteinExistence type="predicted"/>
<comment type="catalytic activity">
    <reaction evidence="1">
        <text>ATP + protein L-histidine = ADP + protein N-phospho-L-histidine.</text>
        <dbReference type="EC" id="2.7.13.3"/>
    </reaction>
</comment>
<feature type="non-terminal residue" evidence="14">
    <location>
        <position position="1406"/>
    </location>
</feature>
<keyword evidence="6" id="KW-0547">Nucleotide-binding</keyword>
<evidence type="ECO:0000256" key="11">
    <source>
        <dbReference type="ARBA" id="ARBA00023306"/>
    </source>
</evidence>
<dbReference type="InterPro" id="IPR000014">
    <property type="entry name" value="PAS"/>
</dbReference>
<dbReference type="EMBL" id="UOEW01000043">
    <property type="protein sequence ID" value="VAW33811.1"/>
    <property type="molecule type" value="Genomic_DNA"/>
</dbReference>
<feature type="domain" description="Histidine kinase" evidence="12">
    <location>
        <begin position="936"/>
        <end position="1159"/>
    </location>
</feature>
<dbReference type="PANTHER" id="PTHR43047:SF72">
    <property type="entry name" value="OSMOSENSING HISTIDINE PROTEIN KINASE SLN1"/>
    <property type="match status" value="1"/>
</dbReference>
<dbReference type="Gene3D" id="3.30.565.10">
    <property type="entry name" value="Histidine kinase-like ATPase, C-terminal domain"/>
    <property type="match status" value="1"/>
</dbReference>
<dbReference type="InterPro" id="IPR036097">
    <property type="entry name" value="HisK_dim/P_sf"/>
</dbReference>
<dbReference type="PRINTS" id="PR00344">
    <property type="entry name" value="BCTRLSENSOR"/>
</dbReference>
<evidence type="ECO:0000256" key="1">
    <source>
        <dbReference type="ARBA" id="ARBA00000085"/>
    </source>
</evidence>
<comment type="subcellular location">
    <subcellularLocation>
        <location evidence="2">Membrane</location>
    </subcellularLocation>
</comment>
<reference evidence="14" key="1">
    <citation type="submission" date="2018-06" db="EMBL/GenBank/DDBJ databases">
        <authorList>
            <person name="Zhirakovskaya E."/>
        </authorList>
    </citation>
    <scope>NUCLEOTIDE SEQUENCE</scope>
</reference>
<dbReference type="Gene3D" id="1.10.287.130">
    <property type="match status" value="1"/>
</dbReference>
<keyword evidence="14" id="KW-0489">Methyltransferase</keyword>
<dbReference type="FunFam" id="1.10.287.130:FF:000038">
    <property type="entry name" value="Sensory transduction histidine kinase"/>
    <property type="match status" value="1"/>
</dbReference>
<protein>
    <recommendedName>
        <fullName evidence="3">histidine kinase</fullName>
        <ecNumber evidence="3">2.7.13.3</ecNumber>
    </recommendedName>
</protein>
<dbReference type="SMART" id="SM00387">
    <property type="entry name" value="HATPase_c"/>
    <property type="match status" value="1"/>
</dbReference>
<dbReference type="Gene3D" id="3.30.450.20">
    <property type="entry name" value="PAS domain"/>
    <property type="match status" value="1"/>
</dbReference>
<dbReference type="CDD" id="cd16922">
    <property type="entry name" value="HATPase_EvgS-ArcB-TorS-like"/>
    <property type="match status" value="1"/>
</dbReference>
<dbReference type="SUPFAM" id="SSF55874">
    <property type="entry name" value="ATPase domain of HSP90 chaperone/DNA topoisomerase II/histidine kinase"/>
    <property type="match status" value="1"/>
</dbReference>
<dbReference type="GO" id="GO:0032259">
    <property type="term" value="P:methylation"/>
    <property type="evidence" value="ECO:0007669"/>
    <property type="project" value="UniProtKB-KW"/>
</dbReference>
<name>A0A3B0URU5_9ZZZZ</name>
<evidence type="ECO:0000256" key="3">
    <source>
        <dbReference type="ARBA" id="ARBA00012438"/>
    </source>
</evidence>
<dbReference type="CDD" id="cd17546">
    <property type="entry name" value="REC_hyHK_CKI1_RcsC-like"/>
    <property type="match status" value="1"/>
</dbReference>
<dbReference type="GO" id="GO:0005524">
    <property type="term" value="F:ATP binding"/>
    <property type="evidence" value="ECO:0007669"/>
    <property type="project" value="UniProtKB-KW"/>
</dbReference>
<dbReference type="GO" id="GO:0005886">
    <property type="term" value="C:plasma membrane"/>
    <property type="evidence" value="ECO:0007669"/>
    <property type="project" value="TreeGrafter"/>
</dbReference>
<dbReference type="Pfam" id="PF00512">
    <property type="entry name" value="HisKA"/>
    <property type="match status" value="1"/>
</dbReference>
<dbReference type="Gene3D" id="3.40.50.2300">
    <property type="match status" value="1"/>
</dbReference>
<dbReference type="Pfam" id="PF00497">
    <property type="entry name" value="SBP_bac_3"/>
    <property type="match status" value="2"/>
</dbReference>
<sequence length="1406" mass="159544">MNLLKLLIAKFLLIVTILGNDALAQLNLSAQEQQWIQDNPIIKVAGGPDWAPFDFAITDSAGIQKHQGISKEILDIITQKTGLTFATHINDWNTSLNKVIASELDLLPVVNYTDDRAQYLQFSQPYMDIIGFFFIHDNLQVNNLQDLNGLKVAIPEDYSYESLLKNNYPEITIVPTSTLTEAIIAVLEGRADILYDSYSVLSFTLKQLGISSIIPFKASGVSPLNQLHMATTKDKQILITIIDKALAVIEPSQTNAIFSKWDMPAKLSMPELVLTDEEKQWLNANPVLNFGADNQWPPFEFQDEQGNFRGMAADYIKLIEAQTGLTINIQTGVWEEILKQAKVHKLDGLSSVVKNTQRELYLNFTPPYLTVPLAIAVKYGDPEINDIKQLLGKRIAINKNSYLHNWLANHELQFKLFLTQSNEESIKAVAYGQADVYIGNIAVFDFIVKKNLIPNLKIVMMLPNLSTSISFGISTKQPILFSIINKALANIPEHEKIKIRDYWYSSNYKKLNLNQAELEYITNNKQFNYLSKADWMPFEESHQGKNHHGINVDYLKLMEEMLGITFNIYTKEHKNNKQPKTPHIFADDINKQNIYQNYRAVTPHITTPIVIIMNTENGFVADINAIKSKVIAIPDSLSYRRIFETKYPNIRFQAVSNPTTGFQALINKTTDAILLPLPEAKYLLQIYANNQYAIVGKTNTSMTVGFYIHKDYPLLYSAINKTINSISDQNKLKILDDWLEIQFVKETDYRLLFWSSFILLLVATAIFIWARMLSKEVQRHKLTQAELNQEKANFQVLFEHSADGNIILQDRKFVDCNQIVLDMLGFQNKQQLLEIKPAHLMQDTQPDGTDSLLLGREMIARCEQEGYARFEFLARHTNNKSFWIDVVLIPIKYNGKNAIYILWRDISEQVDLKHKLLKAQKKANDANTAKSDFLANMSHEIRTPMNAILGFTDLLGDQIDNPKHKSFINTIKLAGNSLLTLINDILDLSKIEAGKFKQQKVSTNPYDLFTEICQIFSLNIQKKDLGFEVYIDSTFPNSILIDPLYIRQILFNLLGNAVKFTEKGHISFRAKVAKIDEHLSKLDMILEVEDTGIGIAKDQQINIFNIFEQQAGQDKNKYKGTGLGLAISKKLVENLGGNIKVVSAPGQGSCFIVKINNIDIASVEATMSDSLEQLDTDAIEFQQSNILVVDDIAYNRELIIQIFANTKIKILEAENGQQAVNTVNSNIIDLIIMDIRMPIMDGYEASAIIKQSHPKLPIIALTASTLESDTKHNNKLFAAYIRKPIGKYALLEILAKFLPLVQTQSTKKPANKPVVQDSYDINELNKLIKQLETQATILWQQAIDTNHFNDIKIFSQSLAQLHKQYPVTLLQNYIYELTQNIELFDIAGLQSTLQQFPQLKQNIGDI</sequence>
<keyword evidence="8" id="KW-0067">ATP-binding</keyword>
<evidence type="ECO:0000256" key="5">
    <source>
        <dbReference type="ARBA" id="ARBA00022679"/>
    </source>
</evidence>
<keyword evidence="9" id="KW-0902">Two-component regulatory system</keyword>
<dbReference type="SMART" id="SM00062">
    <property type="entry name" value="PBPb"/>
    <property type="match status" value="2"/>
</dbReference>
<dbReference type="GO" id="GO:0000155">
    <property type="term" value="F:phosphorelay sensor kinase activity"/>
    <property type="evidence" value="ECO:0007669"/>
    <property type="project" value="InterPro"/>
</dbReference>
<dbReference type="SUPFAM" id="SSF53850">
    <property type="entry name" value="Periplasmic binding protein-like II"/>
    <property type="match status" value="3"/>
</dbReference>
<dbReference type="SUPFAM" id="SSF55785">
    <property type="entry name" value="PYP-like sensor domain (PAS domain)"/>
    <property type="match status" value="1"/>
</dbReference>
<dbReference type="PANTHER" id="PTHR43047">
    <property type="entry name" value="TWO-COMPONENT HISTIDINE PROTEIN KINASE"/>
    <property type="match status" value="1"/>
</dbReference>
<evidence type="ECO:0000256" key="8">
    <source>
        <dbReference type="ARBA" id="ARBA00022840"/>
    </source>
</evidence>
<dbReference type="Pfam" id="PF02518">
    <property type="entry name" value="HATPase_c"/>
    <property type="match status" value="1"/>
</dbReference>
<dbReference type="SMART" id="SM00448">
    <property type="entry name" value="REC"/>
    <property type="match status" value="1"/>
</dbReference>
<dbReference type="SMART" id="SM00388">
    <property type="entry name" value="HisKA"/>
    <property type="match status" value="1"/>
</dbReference>
<keyword evidence="10" id="KW-0472">Membrane</keyword>
<dbReference type="InterPro" id="IPR036890">
    <property type="entry name" value="HATPase_C_sf"/>
</dbReference>
<dbReference type="GO" id="GO:0009927">
    <property type="term" value="F:histidine phosphotransfer kinase activity"/>
    <property type="evidence" value="ECO:0007669"/>
    <property type="project" value="TreeGrafter"/>
</dbReference>
<dbReference type="InterPro" id="IPR003594">
    <property type="entry name" value="HATPase_dom"/>
</dbReference>
<dbReference type="SUPFAM" id="SSF52172">
    <property type="entry name" value="CheY-like"/>
    <property type="match status" value="1"/>
</dbReference>
<keyword evidence="7" id="KW-0418">Kinase</keyword>
<evidence type="ECO:0000313" key="14">
    <source>
        <dbReference type="EMBL" id="VAW33811.1"/>
    </source>
</evidence>
<keyword evidence="11" id="KW-0131">Cell cycle</keyword>
<feature type="domain" description="Response regulatory" evidence="13">
    <location>
        <begin position="1185"/>
        <end position="1298"/>
    </location>
</feature>
<evidence type="ECO:0000256" key="7">
    <source>
        <dbReference type="ARBA" id="ARBA00022777"/>
    </source>
</evidence>
<gene>
    <name evidence="14" type="ORF">MNBD_GAMMA01-647</name>
</gene>
<dbReference type="EC" id="2.7.13.3" evidence="3"/>
<evidence type="ECO:0000256" key="4">
    <source>
        <dbReference type="ARBA" id="ARBA00022553"/>
    </source>
</evidence>
<dbReference type="CDD" id="cd01007">
    <property type="entry name" value="PBP2_BvgS_HisK_like"/>
    <property type="match status" value="3"/>
</dbReference>
<dbReference type="InterPro" id="IPR004358">
    <property type="entry name" value="Sig_transdc_His_kin-like_C"/>
</dbReference>
<evidence type="ECO:0000256" key="6">
    <source>
        <dbReference type="ARBA" id="ARBA00022741"/>
    </source>
</evidence>
<dbReference type="InterPro" id="IPR035965">
    <property type="entry name" value="PAS-like_dom_sf"/>
</dbReference>
<dbReference type="FunFam" id="3.30.565.10:FF:000010">
    <property type="entry name" value="Sensor histidine kinase RcsC"/>
    <property type="match status" value="1"/>
</dbReference>
<accession>A0A3B0URU5</accession>
<dbReference type="GO" id="GO:0008168">
    <property type="term" value="F:methyltransferase activity"/>
    <property type="evidence" value="ECO:0007669"/>
    <property type="project" value="UniProtKB-KW"/>
</dbReference>
<dbReference type="InterPro" id="IPR001789">
    <property type="entry name" value="Sig_transdc_resp-reg_receiver"/>
</dbReference>
<evidence type="ECO:0000256" key="2">
    <source>
        <dbReference type="ARBA" id="ARBA00004370"/>
    </source>
</evidence>
<dbReference type="InterPro" id="IPR003661">
    <property type="entry name" value="HisK_dim/P_dom"/>
</dbReference>
<evidence type="ECO:0000259" key="13">
    <source>
        <dbReference type="PROSITE" id="PS50110"/>
    </source>
</evidence>
<evidence type="ECO:0000259" key="12">
    <source>
        <dbReference type="PROSITE" id="PS50109"/>
    </source>
</evidence>
<dbReference type="PROSITE" id="PS50110">
    <property type="entry name" value="RESPONSE_REGULATORY"/>
    <property type="match status" value="1"/>
</dbReference>
<dbReference type="InterPro" id="IPR005467">
    <property type="entry name" value="His_kinase_dom"/>
</dbReference>
<organism evidence="14">
    <name type="scientific">hydrothermal vent metagenome</name>
    <dbReference type="NCBI Taxonomy" id="652676"/>
    <lineage>
        <taxon>unclassified sequences</taxon>
        <taxon>metagenomes</taxon>
        <taxon>ecological metagenomes</taxon>
    </lineage>
</organism>
<evidence type="ECO:0000256" key="9">
    <source>
        <dbReference type="ARBA" id="ARBA00023012"/>
    </source>
</evidence>
<evidence type="ECO:0000256" key="10">
    <source>
        <dbReference type="ARBA" id="ARBA00023136"/>
    </source>
</evidence>
<keyword evidence="4" id="KW-0597">Phosphoprotein</keyword>
<keyword evidence="5 14" id="KW-0808">Transferase</keyword>
<dbReference type="SUPFAM" id="SSF47384">
    <property type="entry name" value="Homodimeric domain of signal transducing histidine kinase"/>
    <property type="match status" value="1"/>
</dbReference>
<dbReference type="InterPro" id="IPR011006">
    <property type="entry name" value="CheY-like_superfamily"/>
</dbReference>
<dbReference type="Gene3D" id="3.40.190.10">
    <property type="entry name" value="Periplasmic binding protein-like II"/>
    <property type="match status" value="6"/>
</dbReference>
<dbReference type="Pfam" id="PF13426">
    <property type="entry name" value="PAS_9"/>
    <property type="match status" value="1"/>
</dbReference>
<dbReference type="Pfam" id="PF00072">
    <property type="entry name" value="Response_reg"/>
    <property type="match status" value="1"/>
</dbReference>
<dbReference type="InterPro" id="IPR001638">
    <property type="entry name" value="Solute-binding_3/MltF_N"/>
</dbReference>
<dbReference type="CDD" id="cd00082">
    <property type="entry name" value="HisKA"/>
    <property type="match status" value="1"/>
</dbReference>